<keyword evidence="3" id="KW-0675">Receptor</keyword>
<evidence type="ECO:0000256" key="1">
    <source>
        <dbReference type="SAM" id="MobiDB-lite"/>
    </source>
</evidence>
<reference evidence="3" key="1">
    <citation type="submission" date="2022-08" db="EMBL/GenBank/DDBJ databases">
        <title>Genome sequencing of akame (Lates japonicus).</title>
        <authorList>
            <person name="Hashiguchi Y."/>
            <person name="Takahashi H."/>
        </authorList>
    </citation>
    <scope>NUCLEOTIDE SEQUENCE</scope>
    <source>
        <strain evidence="3">Kochi</strain>
    </source>
</reference>
<evidence type="ECO:0000313" key="4">
    <source>
        <dbReference type="Proteomes" id="UP001279410"/>
    </source>
</evidence>
<evidence type="ECO:0000313" key="3">
    <source>
        <dbReference type="EMBL" id="GLD49350.1"/>
    </source>
</evidence>
<sequence length="108" mass="11790">MAASAVCVGSQRATTQFMFYTFILGFFLPLMVICLCFRVHHHQGEVLRHPCGLLRGSAQREEGNRMVSIVVAVLSSTAAFLHLQRHLDSQAPSTPPHPGSTLLRGGNC</sequence>
<dbReference type="Proteomes" id="UP001279410">
    <property type="component" value="Unassembled WGS sequence"/>
</dbReference>
<feature type="region of interest" description="Disordered" evidence="1">
    <location>
        <begin position="88"/>
        <end position="108"/>
    </location>
</feature>
<accession>A0AAD3QZH6</accession>
<gene>
    <name evidence="3" type="ORF">AKAME5_000315800</name>
</gene>
<protein>
    <submittedName>
        <fullName evidence="3">Somatostatin receptor type 2-like protein</fullName>
    </submittedName>
</protein>
<dbReference type="AlphaFoldDB" id="A0AAD3QZH6"/>
<comment type="caution">
    <text evidence="3">The sequence shown here is derived from an EMBL/GenBank/DDBJ whole genome shotgun (WGS) entry which is preliminary data.</text>
</comment>
<keyword evidence="4" id="KW-1185">Reference proteome</keyword>
<feature type="transmembrane region" description="Helical" evidence="2">
    <location>
        <begin position="17"/>
        <end position="39"/>
    </location>
</feature>
<keyword evidence="2" id="KW-0812">Transmembrane</keyword>
<proteinExistence type="predicted"/>
<keyword evidence="2" id="KW-0472">Membrane</keyword>
<name>A0AAD3QZH6_LATJO</name>
<keyword evidence="2" id="KW-1133">Transmembrane helix</keyword>
<dbReference type="EMBL" id="BRZM01000007">
    <property type="protein sequence ID" value="GLD49350.1"/>
    <property type="molecule type" value="Genomic_DNA"/>
</dbReference>
<organism evidence="3 4">
    <name type="scientific">Lates japonicus</name>
    <name type="common">Japanese lates</name>
    <dbReference type="NCBI Taxonomy" id="270547"/>
    <lineage>
        <taxon>Eukaryota</taxon>
        <taxon>Metazoa</taxon>
        <taxon>Chordata</taxon>
        <taxon>Craniata</taxon>
        <taxon>Vertebrata</taxon>
        <taxon>Euteleostomi</taxon>
        <taxon>Actinopterygii</taxon>
        <taxon>Neopterygii</taxon>
        <taxon>Teleostei</taxon>
        <taxon>Neoteleostei</taxon>
        <taxon>Acanthomorphata</taxon>
        <taxon>Carangaria</taxon>
        <taxon>Carangaria incertae sedis</taxon>
        <taxon>Centropomidae</taxon>
        <taxon>Lates</taxon>
    </lineage>
</organism>
<evidence type="ECO:0000256" key="2">
    <source>
        <dbReference type="SAM" id="Phobius"/>
    </source>
</evidence>